<proteinExistence type="predicted"/>
<evidence type="ECO:0000313" key="2">
    <source>
        <dbReference type="Proteomes" id="UP000241360"/>
    </source>
</evidence>
<gene>
    <name evidence="1" type="ORF">SEA_BING_55</name>
</gene>
<organism evidence="1 2">
    <name type="scientific">Streptomyces phage Bing</name>
    <dbReference type="NCBI Taxonomy" id="2079427"/>
    <lineage>
        <taxon>Viruses</taxon>
        <taxon>Duplodnaviria</taxon>
        <taxon>Heunggongvirae</taxon>
        <taxon>Uroviricota</taxon>
        <taxon>Caudoviricetes</taxon>
        <taxon>Bingvirus</taxon>
        <taxon>Bingvirus bing</taxon>
    </lineage>
</organism>
<name>A0A2L1IWB0_9CAUD</name>
<keyword evidence="2" id="KW-1185">Reference proteome</keyword>
<dbReference type="EMBL" id="MG757154">
    <property type="protein sequence ID" value="AVD99477.1"/>
    <property type="molecule type" value="Genomic_DNA"/>
</dbReference>
<dbReference type="Proteomes" id="UP000241360">
    <property type="component" value="Segment"/>
</dbReference>
<accession>A0A2L1IWB0</accession>
<protein>
    <submittedName>
        <fullName evidence="1">Uncharacterized protein</fullName>
    </submittedName>
</protein>
<reference evidence="2" key="1">
    <citation type="submission" date="2018-01" db="EMBL/GenBank/DDBJ databases">
        <authorList>
            <person name="Wardenburg K.E."/>
            <person name="Rana S."/>
            <person name="Felix E."/>
            <person name="Puentes R.J."/>
            <person name="Shaffer C.D."/>
            <person name="Weston-Hafer K.A."/>
            <person name="Russell D.A."/>
            <person name="Pope W.H."/>
            <person name="Jacobs-Sera D."/>
            <person name="Hendrix R.W."/>
            <person name="Hatfull G.F."/>
        </authorList>
    </citation>
    <scope>NUCLEOTIDE SEQUENCE [LARGE SCALE GENOMIC DNA]</scope>
</reference>
<sequence>MDEYTYQEQETETGTHILIFREEAGGHVFQRKIFVPVSEYHPDALACVVDGAFHELYTGSHKNVVKWLNENPGKAKMVGTGGDFQILSVSEYIFHRG</sequence>
<evidence type="ECO:0000313" key="1">
    <source>
        <dbReference type="EMBL" id="AVD99477.1"/>
    </source>
</evidence>